<evidence type="ECO:0000256" key="6">
    <source>
        <dbReference type="ARBA" id="ARBA00023157"/>
    </source>
</evidence>
<dbReference type="GO" id="GO:0043005">
    <property type="term" value="C:neuron projection"/>
    <property type="evidence" value="ECO:0007669"/>
    <property type="project" value="TreeGrafter"/>
</dbReference>
<protein>
    <recommendedName>
        <fullName evidence="9">Ig-like domain-containing protein</fullName>
    </recommendedName>
</protein>
<keyword evidence="6" id="KW-1015">Disulfide bond</keyword>
<dbReference type="InterPro" id="IPR036179">
    <property type="entry name" value="Ig-like_dom_sf"/>
</dbReference>
<dbReference type="InterPro" id="IPR051170">
    <property type="entry name" value="Neural/epithelial_adhesion"/>
</dbReference>
<dbReference type="Pfam" id="PF13927">
    <property type="entry name" value="Ig_3"/>
    <property type="match status" value="1"/>
</dbReference>
<keyword evidence="5" id="KW-0472">Membrane</keyword>
<dbReference type="InterPro" id="IPR003599">
    <property type="entry name" value="Ig_sub"/>
</dbReference>
<evidence type="ECO:0000256" key="7">
    <source>
        <dbReference type="ARBA" id="ARBA00023180"/>
    </source>
</evidence>
<dbReference type="FunFam" id="2.60.40.10:FF:000328">
    <property type="entry name" value="CLUMA_CG000981, isoform A"/>
    <property type="match status" value="1"/>
</dbReference>
<keyword evidence="8" id="KW-0393">Immunoglobulin domain</keyword>
<dbReference type="PROSITE" id="PS50835">
    <property type="entry name" value="IG_LIKE"/>
    <property type="match status" value="3"/>
</dbReference>
<evidence type="ECO:0000256" key="1">
    <source>
        <dbReference type="ARBA" id="ARBA00004236"/>
    </source>
</evidence>
<feature type="domain" description="Ig-like" evidence="9">
    <location>
        <begin position="35"/>
        <end position="129"/>
    </location>
</feature>
<dbReference type="Proteomes" id="UP001153712">
    <property type="component" value="Chromosome 10"/>
</dbReference>
<keyword evidence="2" id="KW-1003">Cell membrane</keyword>
<dbReference type="InterPro" id="IPR007110">
    <property type="entry name" value="Ig-like_dom"/>
</dbReference>
<dbReference type="Pfam" id="PF07679">
    <property type="entry name" value="I-set"/>
    <property type="match status" value="2"/>
</dbReference>
<keyword evidence="4" id="KW-0677">Repeat</keyword>
<keyword evidence="7" id="KW-0325">Glycoprotein</keyword>
<organism evidence="10 11">
    <name type="scientific">Phyllotreta striolata</name>
    <name type="common">Striped flea beetle</name>
    <name type="synonym">Crioceris striolata</name>
    <dbReference type="NCBI Taxonomy" id="444603"/>
    <lineage>
        <taxon>Eukaryota</taxon>
        <taxon>Metazoa</taxon>
        <taxon>Ecdysozoa</taxon>
        <taxon>Arthropoda</taxon>
        <taxon>Hexapoda</taxon>
        <taxon>Insecta</taxon>
        <taxon>Pterygota</taxon>
        <taxon>Neoptera</taxon>
        <taxon>Endopterygota</taxon>
        <taxon>Coleoptera</taxon>
        <taxon>Polyphaga</taxon>
        <taxon>Cucujiformia</taxon>
        <taxon>Chrysomeloidea</taxon>
        <taxon>Chrysomelidae</taxon>
        <taxon>Galerucinae</taxon>
        <taxon>Alticini</taxon>
        <taxon>Phyllotreta</taxon>
    </lineage>
</organism>
<evidence type="ECO:0000256" key="8">
    <source>
        <dbReference type="ARBA" id="ARBA00023319"/>
    </source>
</evidence>
<dbReference type="OrthoDB" id="10012075at2759"/>
<evidence type="ECO:0000259" key="9">
    <source>
        <dbReference type="PROSITE" id="PS50835"/>
    </source>
</evidence>
<proteinExistence type="predicted"/>
<dbReference type="SMART" id="SM00409">
    <property type="entry name" value="IG"/>
    <property type="match status" value="3"/>
</dbReference>
<evidence type="ECO:0000256" key="4">
    <source>
        <dbReference type="ARBA" id="ARBA00022737"/>
    </source>
</evidence>
<dbReference type="InterPro" id="IPR013098">
    <property type="entry name" value="Ig_I-set"/>
</dbReference>
<dbReference type="GO" id="GO:0005886">
    <property type="term" value="C:plasma membrane"/>
    <property type="evidence" value="ECO:0007669"/>
    <property type="project" value="UniProtKB-SubCell"/>
</dbReference>
<feature type="domain" description="Ig-like" evidence="9">
    <location>
        <begin position="141"/>
        <end position="226"/>
    </location>
</feature>
<keyword evidence="3" id="KW-0732">Signal</keyword>
<feature type="domain" description="Ig-like" evidence="9">
    <location>
        <begin position="237"/>
        <end position="328"/>
    </location>
</feature>
<dbReference type="Gene3D" id="2.60.40.10">
    <property type="entry name" value="Immunoglobulins"/>
    <property type="match status" value="3"/>
</dbReference>
<evidence type="ECO:0000313" key="11">
    <source>
        <dbReference type="Proteomes" id="UP001153712"/>
    </source>
</evidence>
<dbReference type="PANTHER" id="PTHR12231">
    <property type="entry name" value="CTX-RELATED TYPE I TRANSMEMBRANE PROTEIN"/>
    <property type="match status" value="1"/>
</dbReference>
<evidence type="ECO:0000313" key="10">
    <source>
        <dbReference type="EMBL" id="CAG9855186.1"/>
    </source>
</evidence>
<gene>
    <name evidence="10" type="ORF">PHYEVI_LOCUS1642</name>
</gene>
<accession>A0A9N9TJS4</accession>
<evidence type="ECO:0000256" key="3">
    <source>
        <dbReference type="ARBA" id="ARBA00022729"/>
    </source>
</evidence>
<reference evidence="10" key="1">
    <citation type="submission" date="2022-01" db="EMBL/GenBank/DDBJ databases">
        <authorList>
            <person name="King R."/>
        </authorList>
    </citation>
    <scope>NUCLEOTIDE SEQUENCE</scope>
</reference>
<dbReference type="PANTHER" id="PTHR12231:SF253">
    <property type="entry name" value="DPR-INTERACTING PROTEIN ETA, ISOFORM B-RELATED"/>
    <property type="match status" value="1"/>
</dbReference>
<dbReference type="InterPro" id="IPR003598">
    <property type="entry name" value="Ig_sub2"/>
</dbReference>
<dbReference type="InterPro" id="IPR013783">
    <property type="entry name" value="Ig-like_fold"/>
</dbReference>
<dbReference type="EMBL" id="OU900103">
    <property type="protein sequence ID" value="CAG9855186.1"/>
    <property type="molecule type" value="Genomic_DNA"/>
</dbReference>
<evidence type="ECO:0000256" key="2">
    <source>
        <dbReference type="ARBA" id="ARBA00022475"/>
    </source>
</evidence>
<dbReference type="AlphaFoldDB" id="A0A9N9TJS4"/>
<comment type="subcellular location">
    <subcellularLocation>
        <location evidence="1">Cell membrane</location>
    </subcellularLocation>
</comment>
<sequence length="427" mass="48435">MYSSMEETRGNVLFFVIAILSVMPTSSVSSLLESPSFRSPVSNLTVAVGREAVLNCAVDNLSPYKVAWLKVDTQTILTIYNHVITKNNRIGVSNSERNIWHLHIKDVRESDQGWYMCQINTDPMKSQVGFLTVVDVVSVPPDILDYPTSTDMVVDEGSNVSLQCVAKGSPEPSIMWKREDGEKIRFQNGVEVLNATGPVLNITNVKRDHMGPYLCIATNGIPPSVSKRIKLVVQFAPSVYIQYQLIGAYDDQQVTLECFSQAFPKSINYWTKETGEIIPHSNKFVPEIIEDGYKVHMKLRIKLLDPKDYGIYKCISKNSLGEMEGTINVYRLTNPNQYIHTSKKELTEDNIISGNNNHRYFDDVRKIRNDTSKKFNLEEAIDLQSYHSTNSAHYISISNHLMKLFLTLVITLHYGHHYHSHIRVSIS</sequence>
<dbReference type="SUPFAM" id="SSF48726">
    <property type="entry name" value="Immunoglobulin"/>
    <property type="match status" value="3"/>
</dbReference>
<keyword evidence="11" id="KW-1185">Reference proteome</keyword>
<evidence type="ECO:0000256" key="5">
    <source>
        <dbReference type="ARBA" id="ARBA00023136"/>
    </source>
</evidence>
<dbReference type="SMART" id="SM00408">
    <property type="entry name" value="IGc2"/>
    <property type="match status" value="3"/>
</dbReference>
<name>A0A9N9TJS4_PHYSR</name>